<dbReference type="AlphaFoldDB" id="A0ABD2LW47"/>
<dbReference type="EMBL" id="JBICBT010000244">
    <property type="protein sequence ID" value="KAL3119468.1"/>
    <property type="molecule type" value="Genomic_DNA"/>
</dbReference>
<feature type="transmembrane region" description="Helical" evidence="1">
    <location>
        <begin position="26"/>
        <end position="45"/>
    </location>
</feature>
<keyword evidence="1" id="KW-0472">Membrane</keyword>
<evidence type="ECO:0008006" key="4">
    <source>
        <dbReference type="Google" id="ProtNLM"/>
    </source>
</evidence>
<feature type="transmembrane region" description="Helical" evidence="1">
    <location>
        <begin position="202"/>
        <end position="221"/>
    </location>
</feature>
<name>A0ABD2LW47_9BILA</name>
<proteinExistence type="predicted"/>
<keyword evidence="3" id="KW-1185">Reference proteome</keyword>
<sequence>MPSTGSMVADWMSTGLINAGFKQHSFIAKLIIALLIARLLLLARFRPAVLRVPELSYALRTFLCFHLSSAIVAMPYNAYVSIAYYTAKSYDDTVQETQHIYNYSALFWLGQVQNTYTAISPLAVLFLTLERCFVIKLATKPATRARVERLLRWIGIGTLLAAFTASTCFYMDELPLNISKLNEINCQSVSCLMLKWNNIPQLVFKCIISIMNIFCCIYLLFSLRAISSAMMKKFDLGFITNLASTCTVLDSLCCAVYFSLVLVPPGWLKRRANAVGSKENIQFVQPQQEQHQKQRIDRTASFVSMNPIQLQNNCNAVAEPPQMVHQHGYCKEIMPTGTVAQSSEEDS</sequence>
<keyword evidence="1" id="KW-1133">Transmembrane helix</keyword>
<dbReference type="Proteomes" id="UP001620626">
    <property type="component" value="Unassembled WGS sequence"/>
</dbReference>
<feature type="transmembrane region" description="Helical" evidence="1">
    <location>
        <begin position="105"/>
        <end position="129"/>
    </location>
</feature>
<reference evidence="2 3" key="1">
    <citation type="submission" date="2024-10" db="EMBL/GenBank/DDBJ databases">
        <authorList>
            <person name="Kim D."/>
        </authorList>
    </citation>
    <scope>NUCLEOTIDE SEQUENCE [LARGE SCALE GENOMIC DNA]</scope>
    <source>
        <strain evidence="2">BH-2024</strain>
    </source>
</reference>
<feature type="transmembrane region" description="Helical" evidence="1">
    <location>
        <begin position="150"/>
        <end position="172"/>
    </location>
</feature>
<evidence type="ECO:0000313" key="2">
    <source>
        <dbReference type="EMBL" id="KAL3119468.1"/>
    </source>
</evidence>
<organism evidence="2 3">
    <name type="scientific">Heterodera trifolii</name>
    <dbReference type="NCBI Taxonomy" id="157864"/>
    <lineage>
        <taxon>Eukaryota</taxon>
        <taxon>Metazoa</taxon>
        <taxon>Ecdysozoa</taxon>
        <taxon>Nematoda</taxon>
        <taxon>Chromadorea</taxon>
        <taxon>Rhabditida</taxon>
        <taxon>Tylenchina</taxon>
        <taxon>Tylenchomorpha</taxon>
        <taxon>Tylenchoidea</taxon>
        <taxon>Heteroderidae</taxon>
        <taxon>Heteroderinae</taxon>
        <taxon>Heterodera</taxon>
    </lineage>
</organism>
<evidence type="ECO:0000256" key="1">
    <source>
        <dbReference type="SAM" id="Phobius"/>
    </source>
</evidence>
<evidence type="ECO:0000313" key="3">
    <source>
        <dbReference type="Proteomes" id="UP001620626"/>
    </source>
</evidence>
<gene>
    <name evidence="2" type="ORF">niasHT_008982</name>
</gene>
<protein>
    <recommendedName>
        <fullName evidence="4">G-protein coupled receptors family 1 profile domain-containing protein</fullName>
    </recommendedName>
</protein>
<feature type="transmembrane region" description="Helical" evidence="1">
    <location>
        <begin position="57"/>
        <end position="85"/>
    </location>
</feature>
<keyword evidence="1" id="KW-0812">Transmembrane</keyword>
<comment type="caution">
    <text evidence="2">The sequence shown here is derived from an EMBL/GenBank/DDBJ whole genome shotgun (WGS) entry which is preliminary data.</text>
</comment>
<accession>A0ABD2LW47</accession>